<reference evidence="1" key="1">
    <citation type="journal article" date="2019" name="Environ. Microbiol.">
        <title>Fungal ecological strategies reflected in gene transcription - a case study of two litter decomposers.</title>
        <authorList>
            <person name="Barbi F."/>
            <person name="Kohler A."/>
            <person name="Barry K."/>
            <person name="Baskaran P."/>
            <person name="Daum C."/>
            <person name="Fauchery L."/>
            <person name="Ihrmark K."/>
            <person name="Kuo A."/>
            <person name="LaButti K."/>
            <person name="Lipzen A."/>
            <person name="Morin E."/>
            <person name="Grigoriev I.V."/>
            <person name="Henrissat B."/>
            <person name="Lindahl B."/>
            <person name="Martin F."/>
        </authorList>
    </citation>
    <scope>NUCLEOTIDE SEQUENCE</scope>
    <source>
        <strain evidence="1">JB14</strain>
    </source>
</reference>
<dbReference type="AlphaFoldDB" id="A0A6A4HBD2"/>
<name>A0A6A4HBD2_9AGAR</name>
<dbReference type="EMBL" id="ML769528">
    <property type="protein sequence ID" value="KAE9395619.1"/>
    <property type="molecule type" value="Genomic_DNA"/>
</dbReference>
<proteinExistence type="predicted"/>
<sequence>MSQNSSLQIQHVVLRPGDSILISYALPDGLTPRISLSEPADVQAIRIWLPHTAFETTAFETTQDPADSPPTTHSPHIVALSAAFCQQHTGLVVHALTSNLSCFTQQHTKPAALIQGTYNTLFTARQLKDEFGAMYH</sequence>
<protein>
    <submittedName>
        <fullName evidence="1">Uncharacterized protein</fullName>
    </submittedName>
</protein>
<organism evidence="1 2">
    <name type="scientific">Gymnopus androsaceus JB14</name>
    <dbReference type="NCBI Taxonomy" id="1447944"/>
    <lineage>
        <taxon>Eukaryota</taxon>
        <taxon>Fungi</taxon>
        <taxon>Dikarya</taxon>
        <taxon>Basidiomycota</taxon>
        <taxon>Agaricomycotina</taxon>
        <taxon>Agaricomycetes</taxon>
        <taxon>Agaricomycetidae</taxon>
        <taxon>Agaricales</taxon>
        <taxon>Marasmiineae</taxon>
        <taxon>Omphalotaceae</taxon>
        <taxon>Gymnopus</taxon>
    </lineage>
</organism>
<dbReference type="Proteomes" id="UP000799118">
    <property type="component" value="Unassembled WGS sequence"/>
</dbReference>
<accession>A0A6A4HBD2</accession>
<evidence type="ECO:0000313" key="1">
    <source>
        <dbReference type="EMBL" id="KAE9395619.1"/>
    </source>
</evidence>
<evidence type="ECO:0000313" key="2">
    <source>
        <dbReference type="Proteomes" id="UP000799118"/>
    </source>
</evidence>
<gene>
    <name evidence="1" type="ORF">BT96DRAFT_997533</name>
</gene>
<keyword evidence="2" id="KW-1185">Reference proteome</keyword>